<evidence type="ECO:0000313" key="1">
    <source>
        <dbReference type="EMBL" id="CDO58424.1"/>
    </source>
</evidence>
<dbReference type="Pfam" id="PF11162">
    <property type="entry name" value="DUF2946"/>
    <property type="match status" value="1"/>
</dbReference>
<dbReference type="KEGG" id="pect:BN1012_Phect210"/>
<dbReference type="Proteomes" id="UP000032160">
    <property type="component" value="Chromosome I"/>
</dbReference>
<dbReference type="AlphaFoldDB" id="X5MDF4"/>
<accession>X5MDF4</accession>
<protein>
    <submittedName>
        <fullName evidence="1">Uncharacterized protein</fullName>
    </submittedName>
</protein>
<reference evidence="1 2" key="1">
    <citation type="journal article" date="2014" name="Front. Genet.">
        <title>Genome and metabolic network of "Candidatus Phaeomarinobacter ectocarpi" Ec32, a new candidate genus of Alphaproteobacteria frequently associated with brown algae.</title>
        <authorList>
            <person name="Dittami S.M."/>
            <person name="Barbeyron T."/>
            <person name="Boyen C."/>
            <person name="Cambefort J."/>
            <person name="Collet G."/>
            <person name="Delage L."/>
            <person name="Gobet A."/>
            <person name="Groisillier A."/>
            <person name="Leblanc C."/>
            <person name="Michel G."/>
            <person name="Scornet D."/>
            <person name="Siegel A."/>
            <person name="Tapia J.E."/>
            <person name="Tonon T."/>
        </authorList>
    </citation>
    <scope>NUCLEOTIDE SEQUENCE [LARGE SCALE GENOMIC DNA]</scope>
    <source>
        <strain evidence="1 2">Ec32</strain>
    </source>
</reference>
<dbReference type="HOGENOM" id="CLU_1802581_0_0_5"/>
<dbReference type="EMBL" id="HG966617">
    <property type="protein sequence ID" value="CDO58424.1"/>
    <property type="molecule type" value="Genomic_DNA"/>
</dbReference>
<dbReference type="STRING" id="1458461.BN1012_Phect210"/>
<sequence>MRSGDQIQHRFRRRGTAFVGLLALVVQMAAFSLAAVMPVSTALAAAEAEPFEIVICTVHGPVVMDARDLGITVSGGETPDIPRNACDLAMQATAAFALDTTANAIVWPVAYEDTHVERATGSAPAYAAPLMRSAPARAPPHSS</sequence>
<name>X5MDF4_9HYPH</name>
<gene>
    <name evidence="1" type="ORF">BN1012_Phect210</name>
</gene>
<dbReference type="RefSeq" id="WP_043949377.1">
    <property type="nucleotide sequence ID" value="NZ_HG966617.1"/>
</dbReference>
<keyword evidence="2" id="KW-1185">Reference proteome</keyword>
<dbReference type="InterPro" id="IPR021333">
    <property type="entry name" value="DUF2946"/>
</dbReference>
<evidence type="ECO:0000313" key="2">
    <source>
        <dbReference type="Proteomes" id="UP000032160"/>
    </source>
</evidence>
<proteinExistence type="predicted"/>
<dbReference type="OrthoDB" id="9928611at2"/>
<organism evidence="1 2">
    <name type="scientific">Candidatus Phaeomarinibacter ectocarpi</name>
    <dbReference type="NCBI Taxonomy" id="1458461"/>
    <lineage>
        <taxon>Bacteria</taxon>
        <taxon>Pseudomonadati</taxon>
        <taxon>Pseudomonadota</taxon>
        <taxon>Alphaproteobacteria</taxon>
        <taxon>Hyphomicrobiales</taxon>
        <taxon>Parvibaculaceae</taxon>
        <taxon>Candidatus Phaeomarinibacter</taxon>
    </lineage>
</organism>